<comment type="similarity">
    <text evidence="2">Belongs to the glycosyl hydrolase 5 (cellulase A) family.</text>
</comment>
<organism evidence="21 22">
    <name type="scientific">Orchesella cincta</name>
    <name type="common">Springtail</name>
    <name type="synonym">Podura cincta</name>
    <dbReference type="NCBI Taxonomy" id="48709"/>
    <lineage>
        <taxon>Eukaryota</taxon>
        <taxon>Metazoa</taxon>
        <taxon>Ecdysozoa</taxon>
        <taxon>Arthropoda</taxon>
        <taxon>Hexapoda</taxon>
        <taxon>Collembola</taxon>
        <taxon>Entomobryomorpha</taxon>
        <taxon>Entomobryoidea</taxon>
        <taxon>Orchesellidae</taxon>
        <taxon>Orchesellinae</taxon>
        <taxon>Orchesella</taxon>
    </lineage>
</organism>
<evidence type="ECO:0000256" key="16">
    <source>
        <dbReference type="SAM" id="MobiDB-lite"/>
    </source>
</evidence>
<evidence type="ECO:0000313" key="21">
    <source>
        <dbReference type="EMBL" id="ODN06542.1"/>
    </source>
</evidence>
<dbReference type="GO" id="GO:0000272">
    <property type="term" value="P:polysaccharide catabolic process"/>
    <property type="evidence" value="ECO:0007669"/>
    <property type="project" value="InterPro"/>
</dbReference>
<keyword evidence="14" id="KW-0326">Glycosidase</keyword>
<feature type="domain" description="Lactate/malate dehydrogenase N-terminal" evidence="18">
    <location>
        <begin position="399"/>
        <end position="543"/>
    </location>
</feature>
<keyword evidence="7" id="KW-0816">Tricarboxylic acid cycle</keyword>
<dbReference type="FunFam" id="3.40.50.720:FF:000013">
    <property type="entry name" value="Malate dehydrogenase"/>
    <property type="match status" value="1"/>
</dbReference>
<evidence type="ECO:0000256" key="14">
    <source>
        <dbReference type="ARBA" id="ARBA00023295"/>
    </source>
</evidence>
<comment type="catalytic activity">
    <reaction evidence="15">
        <text>(S)-malate + NAD(+) = oxaloacetate + NADH + H(+)</text>
        <dbReference type="Rhea" id="RHEA:21432"/>
        <dbReference type="ChEBI" id="CHEBI:15378"/>
        <dbReference type="ChEBI" id="CHEBI:15589"/>
        <dbReference type="ChEBI" id="CHEBI:16452"/>
        <dbReference type="ChEBI" id="CHEBI:57540"/>
        <dbReference type="ChEBI" id="CHEBI:57945"/>
        <dbReference type="EC" id="1.1.1.37"/>
    </reaction>
</comment>
<dbReference type="FunFam" id="3.90.110.10:FF:000001">
    <property type="entry name" value="Malate dehydrogenase"/>
    <property type="match status" value="1"/>
</dbReference>
<dbReference type="InterPro" id="IPR008952">
    <property type="entry name" value="Tetraspanin_EC2_sf"/>
</dbReference>
<dbReference type="Gene3D" id="3.40.50.720">
    <property type="entry name" value="NAD(P)-binding Rossmann-like Domain"/>
    <property type="match status" value="1"/>
</dbReference>
<evidence type="ECO:0000256" key="4">
    <source>
        <dbReference type="ARBA" id="ARBA00011738"/>
    </source>
</evidence>
<proteinExistence type="inferred from homology"/>
<dbReference type="OrthoDB" id="755699at2759"/>
<feature type="compositionally biased region" description="Low complexity" evidence="16">
    <location>
        <begin position="730"/>
        <end position="740"/>
    </location>
</feature>
<evidence type="ECO:0000256" key="9">
    <source>
        <dbReference type="ARBA" id="ARBA00022801"/>
    </source>
</evidence>
<keyword evidence="8 17" id="KW-0812">Transmembrane</keyword>
<dbReference type="InterPro" id="IPR036291">
    <property type="entry name" value="NAD(P)-bd_dom_sf"/>
</dbReference>
<comment type="caution">
    <text evidence="21">The sequence shown here is derived from an EMBL/GenBank/DDBJ whole genome shotgun (WGS) entry which is preliminary data.</text>
</comment>
<dbReference type="GO" id="GO:0030060">
    <property type="term" value="F:L-malate dehydrogenase (NAD+) activity"/>
    <property type="evidence" value="ECO:0007669"/>
    <property type="project" value="UniProtKB-EC"/>
</dbReference>
<dbReference type="GO" id="GO:0016020">
    <property type="term" value="C:membrane"/>
    <property type="evidence" value="ECO:0007669"/>
    <property type="project" value="UniProtKB-SubCell"/>
</dbReference>
<dbReference type="InterPro" id="IPR017853">
    <property type="entry name" value="GH"/>
</dbReference>
<feature type="transmembrane region" description="Helical" evidence="17">
    <location>
        <begin position="782"/>
        <end position="808"/>
    </location>
</feature>
<dbReference type="GO" id="GO:0004553">
    <property type="term" value="F:hydrolase activity, hydrolyzing O-glycosyl compounds"/>
    <property type="evidence" value="ECO:0007669"/>
    <property type="project" value="InterPro"/>
</dbReference>
<comment type="similarity">
    <text evidence="3">Belongs to the LDH/MDH superfamily. MDH type 1 family.</text>
</comment>
<dbReference type="EC" id="1.1.1.37" evidence="5"/>
<dbReference type="InterPro" id="IPR001252">
    <property type="entry name" value="Malate_DH_AS"/>
</dbReference>
<accession>A0A1D2NMQ8</accession>
<evidence type="ECO:0000256" key="10">
    <source>
        <dbReference type="ARBA" id="ARBA00022989"/>
    </source>
</evidence>
<dbReference type="PANTHER" id="PTHR11540:SF16">
    <property type="entry name" value="MALATE DEHYDROGENASE, MITOCHONDRIAL"/>
    <property type="match status" value="1"/>
</dbReference>
<dbReference type="SUPFAM" id="SSF51735">
    <property type="entry name" value="NAD(P)-binding Rossmann-fold domains"/>
    <property type="match status" value="1"/>
</dbReference>
<dbReference type="CDD" id="cd01337">
    <property type="entry name" value="MDH_glyoxysomal_mitochondrial"/>
    <property type="match status" value="1"/>
</dbReference>
<dbReference type="NCBIfam" id="TIGR01772">
    <property type="entry name" value="MDH_euk_gproteo"/>
    <property type="match status" value="1"/>
</dbReference>
<sequence>KQDLAPVEGCNSVAAEGSSSKNDKVQFWESEVRKGANVFNRRVSPSLITAAKAYSIDFIRLSPDKFKSSQRDFLIGDSDNHTNLVSEDLQKLKKVLDDFHQQNIPVVLTMLSLPGSRWKQNNGFKDDLRLWLSKEFQAQAVKFWQVLASELKDNPGIRGYDILNEPHLENLIINSKNPRLSISSSPKVKLEELPYILLQFYDLVIQAIRQVDQVTPIIIESSNYGDPLYFNQLKPLVSYQNILYSFHMYEPFAFTNVMINKGNFSYPGLVLGEYWNKTRLEEYLEPVKAFQIRYNISDDKILVGEFGAVRHSKGVDRYLKDLISIFNGNRWHSAVYAFREDTWDGMDYELGSKKPVWKDKNMTEANADDDESMLSRISRSSLTAAGHARYLSTGAVNRTKVAVMGAAGGIGQPLSLLLKHSPLITELSLFDVSPLTPGVACDLSHMETRCRVKGFSGPENLKQSLMGMELVIIPAGVPRKPGMARDDLFNVNAGIVRDLVKACAEVCPKAIIGIISNPVNSTVPIAAEILKKAGVFDPRKLFGVTTLDIVRANTFIAELKGLDPAQVNCPVIGAHAGITIIPLISQCKPKVEFPEAQLKQLTARIQDAGTEVVKAKAGAGSATLSMAYAGARFAFSVLRGMKGEQGVVECSYVKSDVTEAPYFATPIVLGPNGVEKNLGLGKLSPFEEELIRAAIPELKKNIQKGEKFANHLLLKMAEVQVVDVDPSCSNSRKNFSSSSSTQNQPVPGPSKLKQDGPSLPRIPDTERIEKASVLKGYAVLTYLGLIFLILLLSIFAILLSLTACWFSLYHAAQESMPKTFAWEQVISLLGSYYQDACRQRPPLSLETSDNERMKCDEDNFRHTIPWIPLLLLMCVLETYHFTTSIIKVFAVDNSKLERETMGESLRLRMGSPDQLLSEISSKWKLTQSLLKCCGVEGEADWKFSVFRFGDPRYPKSCCNTDEYLCKENYFPTRRDVWRRGCLDTMLEIITGYRNWELCLLVLTYMTIVLATLFASQLYIFVGRSQFRLQTNEVRLNLFGRNFIFRQDNTSSFQLLSRAAVSTNKRNSAKGTSNCDCCQRVPAFESKGITSVAINGGGIFVSSEVTKTNSIKVKKKETWV</sequence>
<dbReference type="SUPFAM" id="SSF56327">
    <property type="entry name" value="LDH C-terminal domain-like"/>
    <property type="match status" value="1"/>
</dbReference>
<evidence type="ECO:0000256" key="13">
    <source>
        <dbReference type="ARBA" id="ARBA00023136"/>
    </source>
</evidence>
<dbReference type="Gene3D" id="3.20.20.80">
    <property type="entry name" value="Glycosidases"/>
    <property type="match status" value="1"/>
</dbReference>
<feature type="transmembrane region" description="Helical" evidence="17">
    <location>
        <begin position="997"/>
        <end position="1021"/>
    </location>
</feature>
<dbReference type="InterPro" id="IPR001236">
    <property type="entry name" value="Lactate/malate_DH_N"/>
</dbReference>
<dbReference type="STRING" id="48709.A0A1D2NMQ8"/>
<comment type="subunit">
    <text evidence="4">Homodimer.</text>
</comment>
<protein>
    <recommendedName>
        <fullName evidence="6">Malate dehydrogenase, mitochondrial</fullName>
        <ecNumber evidence="5">1.1.1.37</ecNumber>
    </recommendedName>
</protein>
<evidence type="ECO:0000256" key="17">
    <source>
        <dbReference type="SAM" id="Phobius"/>
    </source>
</evidence>
<dbReference type="PANTHER" id="PTHR11540">
    <property type="entry name" value="MALATE AND LACTATE DEHYDROGENASE"/>
    <property type="match status" value="1"/>
</dbReference>
<evidence type="ECO:0000256" key="6">
    <source>
        <dbReference type="ARBA" id="ARBA00016075"/>
    </source>
</evidence>
<keyword evidence="13 17" id="KW-0472">Membrane</keyword>
<dbReference type="InterPro" id="IPR022383">
    <property type="entry name" value="Lactate/malate_DH_C"/>
</dbReference>
<evidence type="ECO:0000256" key="3">
    <source>
        <dbReference type="ARBA" id="ARBA00008824"/>
    </source>
</evidence>
<name>A0A1D2NMQ8_ORCCI</name>
<dbReference type="GO" id="GO:0005739">
    <property type="term" value="C:mitochondrion"/>
    <property type="evidence" value="ECO:0007669"/>
    <property type="project" value="TreeGrafter"/>
</dbReference>
<dbReference type="Gene3D" id="1.10.1450.10">
    <property type="entry name" value="Tetraspanin"/>
    <property type="match status" value="1"/>
</dbReference>
<dbReference type="Proteomes" id="UP000094527">
    <property type="component" value="Unassembled WGS sequence"/>
</dbReference>
<evidence type="ECO:0000256" key="15">
    <source>
        <dbReference type="ARBA" id="ARBA00048313"/>
    </source>
</evidence>
<feature type="non-terminal residue" evidence="21">
    <location>
        <position position="1"/>
    </location>
</feature>
<keyword evidence="9" id="KW-0378">Hydrolase</keyword>
<dbReference type="SUPFAM" id="SSF48652">
    <property type="entry name" value="Tetraspanin"/>
    <property type="match status" value="1"/>
</dbReference>
<evidence type="ECO:0000256" key="1">
    <source>
        <dbReference type="ARBA" id="ARBA00004141"/>
    </source>
</evidence>
<dbReference type="Gene3D" id="3.90.110.10">
    <property type="entry name" value="Lactate dehydrogenase/glycoside hydrolase, family 4, C-terminal"/>
    <property type="match status" value="1"/>
</dbReference>
<dbReference type="InterPro" id="IPR018499">
    <property type="entry name" value="Tetraspanin/Peripherin"/>
</dbReference>
<dbReference type="SUPFAM" id="SSF51445">
    <property type="entry name" value="(Trans)glycosidases"/>
    <property type="match status" value="1"/>
</dbReference>
<evidence type="ECO:0000259" key="19">
    <source>
        <dbReference type="Pfam" id="PF00150"/>
    </source>
</evidence>
<dbReference type="PROSITE" id="PS00068">
    <property type="entry name" value="MDH"/>
    <property type="match status" value="1"/>
</dbReference>
<evidence type="ECO:0000259" key="20">
    <source>
        <dbReference type="Pfam" id="PF02866"/>
    </source>
</evidence>
<dbReference type="GO" id="GO:0006108">
    <property type="term" value="P:malate metabolic process"/>
    <property type="evidence" value="ECO:0007669"/>
    <property type="project" value="InterPro"/>
</dbReference>
<dbReference type="Pfam" id="PF00335">
    <property type="entry name" value="Tetraspanin"/>
    <property type="match status" value="1"/>
</dbReference>
<feature type="domain" description="Lactate/malate dehydrogenase C-terminal" evidence="20">
    <location>
        <begin position="545"/>
        <end position="708"/>
    </location>
</feature>
<keyword evidence="11" id="KW-0560">Oxidoreductase</keyword>
<feature type="region of interest" description="Disordered" evidence="16">
    <location>
        <begin position="730"/>
        <end position="761"/>
    </location>
</feature>
<dbReference type="Pfam" id="PF02866">
    <property type="entry name" value="Ldh_1_C"/>
    <property type="match status" value="1"/>
</dbReference>
<keyword evidence="22" id="KW-1185">Reference proteome</keyword>
<comment type="subcellular location">
    <subcellularLocation>
        <location evidence="1">Membrane</location>
        <topology evidence="1">Multi-pass membrane protein</topology>
    </subcellularLocation>
</comment>
<evidence type="ECO:0000313" key="22">
    <source>
        <dbReference type="Proteomes" id="UP000094527"/>
    </source>
</evidence>
<dbReference type="InterPro" id="IPR015955">
    <property type="entry name" value="Lactate_DH/Glyco_Ohase_4_C"/>
</dbReference>
<dbReference type="Pfam" id="PF00150">
    <property type="entry name" value="Cellulase"/>
    <property type="match status" value="1"/>
</dbReference>
<reference evidence="21 22" key="1">
    <citation type="journal article" date="2016" name="Genome Biol. Evol.">
        <title>Gene Family Evolution Reflects Adaptation to Soil Environmental Stressors in the Genome of the Collembolan Orchesella cincta.</title>
        <authorList>
            <person name="Faddeeva-Vakhrusheva A."/>
            <person name="Derks M.F."/>
            <person name="Anvar S.Y."/>
            <person name="Agamennone V."/>
            <person name="Suring W."/>
            <person name="Smit S."/>
            <person name="van Straalen N.M."/>
            <person name="Roelofs D."/>
        </authorList>
    </citation>
    <scope>NUCLEOTIDE SEQUENCE [LARGE SCALE GENOMIC DNA]</scope>
    <source>
        <tissue evidence="21">Mixed pool</tissue>
    </source>
</reference>
<keyword evidence="10 17" id="KW-1133">Transmembrane helix</keyword>
<evidence type="ECO:0000256" key="12">
    <source>
        <dbReference type="ARBA" id="ARBA00023027"/>
    </source>
</evidence>
<dbReference type="AlphaFoldDB" id="A0A1D2NMQ8"/>
<dbReference type="GO" id="GO:0006099">
    <property type="term" value="P:tricarboxylic acid cycle"/>
    <property type="evidence" value="ECO:0007669"/>
    <property type="project" value="UniProtKB-KW"/>
</dbReference>
<feature type="domain" description="Glycoside hydrolase family 5" evidence="19">
    <location>
        <begin position="46"/>
        <end position="330"/>
    </location>
</feature>
<evidence type="ECO:0000256" key="2">
    <source>
        <dbReference type="ARBA" id="ARBA00005641"/>
    </source>
</evidence>
<evidence type="ECO:0000256" key="11">
    <source>
        <dbReference type="ARBA" id="ARBA00023002"/>
    </source>
</evidence>
<evidence type="ECO:0000256" key="7">
    <source>
        <dbReference type="ARBA" id="ARBA00022532"/>
    </source>
</evidence>
<dbReference type="InterPro" id="IPR010097">
    <property type="entry name" value="Malate_DH_type1"/>
</dbReference>
<dbReference type="InterPro" id="IPR001547">
    <property type="entry name" value="Glyco_hydro_5"/>
</dbReference>
<dbReference type="EMBL" id="LJIJ01000003">
    <property type="protein sequence ID" value="ODN06542.1"/>
    <property type="molecule type" value="Genomic_DNA"/>
</dbReference>
<evidence type="ECO:0000256" key="5">
    <source>
        <dbReference type="ARBA" id="ARBA00012995"/>
    </source>
</evidence>
<dbReference type="Pfam" id="PF00056">
    <property type="entry name" value="Ldh_1_N"/>
    <property type="match status" value="1"/>
</dbReference>
<evidence type="ECO:0000256" key="8">
    <source>
        <dbReference type="ARBA" id="ARBA00022692"/>
    </source>
</evidence>
<evidence type="ECO:0000259" key="18">
    <source>
        <dbReference type="Pfam" id="PF00056"/>
    </source>
</evidence>
<keyword evidence="12" id="KW-0520">NAD</keyword>
<gene>
    <name evidence="21" type="ORF">Ocin01_00148</name>
</gene>